<proteinExistence type="predicted"/>
<keyword evidence="1" id="KW-0812">Transmembrane</keyword>
<gene>
    <name evidence="2" type="ORF">ALEPTO_LOCUS5764</name>
</gene>
<protein>
    <submittedName>
        <fullName evidence="2">2431_t:CDS:1</fullName>
    </submittedName>
</protein>
<keyword evidence="1" id="KW-1133">Transmembrane helix</keyword>
<dbReference type="Proteomes" id="UP000789508">
    <property type="component" value="Unassembled WGS sequence"/>
</dbReference>
<dbReference type="AlphaFoldDB" id="A0A9N9FND7"/>
<sequence length="120" mass="13685">MDEKAFDMEAGDICDSNIYPMAFNTVPMLLIVITDMIKGVGWYLLLLDGIILGFSFILFFAFQFDPSELFMGMTNFLKSNHDMFQPQITYTIIQALFTRIIPLLINVLIALLSLNVEDTM</sequence>
<feature type="transmembrane region" description="Helical" evidence="1">
    <location>
        <begin position="44"/>
        <end position="64"/>
    </location>
</feature>
<organism evidence="2 3">
    <name type="scientific">Ambispora leptoticha</name>
    <dbReference type="NCBI Taxonomy" id="144679"/>
    <lineage>
        <taxon>Eukaryota</taxon>
        <taxon>Fungi</taxon>
        <taxon>Fungi incertae sedis</taxon>
        <taxon>Mucoromycota</taxon>
        <taxon>Glomeromycotina</taxon>
        <taxon>Glomeromycetes</taxon>
        <taxon>Archaeosporales</taxon>
        <taxon>Ambisporaceae</taxon>
        <taxon>Ambispora</taxon>
    </lineage>
</organism>
<reference evidence="2" key="1">
    <citation type="submission" date="2021-06" db="EMBL/GenBank/DDBJ databases">
        <authorList>
            <person name="Kallberg Y."/>
            <person name="Tangrot J."/>
            <person name="Rosling A."/>
        </authorList>
    </citation>
    <scope>NUCLEOTIDE SEQUENCE</scope>
    <source>
        <strain evidence="2">FL130A</strain>
    </source>
</reference>
<evidence type="ECO:0000313" key="3">
    <source>
        <dbReference type="Proteomes" id="UP000789508"/>
    </source>
</evidence>
<comment type="caution">
    <text evidence="2">The sequence shown here is derived from an EMBL/GenBank/DDBJ whole genome shotgun (WGS) entry which is preliminary data.</text>
</comment>
<name>A0A9N9FND7_9GLOM</name>
<keyword evidence="1" id="KW-0472">Membrane</keyword>
<keyword evidence="3" id="KW-1185">Reference proteome</keyword>
<dbReference type="EMBL" id="CAJVPS010001721">
    <property type="protein sequence ID" value="CAG8548606.1"/>
    <property type="molecule type" value="Genomic_DNA"/>
</dbReference>
<evidence type="ECO:0000256" key="1">
    <source>
        <dbReference type="SAM" id="Phobius"/>
    </source>
</evidence>
<feature type="transmembrane region" description="Helical" evidence="1">
    <location>
        <begin position="88"/>
        <end position="114"/>
    </location>
</feature>
<evidence type="ECO:0000313" key="2">
    <source>
        <dbReference type="EMBL" id="CAG8548606.1"/>
    </source>
</evidence>
<accession>A0A9N9FND7</accession>